<dbReference type="PANTHER" id="PTHR10628">
    <property type="entry name" value="SIALIDASE"/>
    <property type="match status" value="1"/>
</dbReference>
<feature type="signal peptide" evidence="2">
    <location>
        <begin position="1"/>
        <end position="16"/>
    </location>
</feature>
<dbReference type="InterPro" id="IPR026856">
    <property type="entry name" value="Sialidase_fam"/>
</dbReference>
<evidence type="ECO:0000256" key="2">
    <source>
        <dbReference type="SAM" id="SignalP"/>
    </source>
</evidence>
<proteinExistence type="predicted"/>
<evidence type="ECO:0000259" key="3">
    <source>
        <dbReference type="Pfam" id="PF13088"/>
    </source>
</evidence>
<dbReference type="GeneID" id="98146602"/>
<dbReference type="InterPro" id="IPR036278">
    <property type="entry name" value="Sialidase_sf"/>
</dbReference>
<organism evidence="4 5">
    <name type="scientific">Aspergillus lucknowensis</name>
    <dbReference type="NCBI Taxonomy" id="176173"/>
    <lineage>
        <taxon>Eukaryota</taxon>
        <taxon>Fungi</taxon>
        <taxon>Dikarya</taxon>
        <taxon>Ascomycota</taxon>
        <taxon>Pezizomycotina</taxon>
        <taxon>Eurotiomycetes</taxon>
        <taxon>Eurotiomycetidae</taxon>
        <taxon>Eurotiales</taxon>
        <taxon>Aspergillaceae</taxon>
        <taxon>Aspergillus</taxon>
        <taxon>Aspergillus subgen. Nidulantes</taxon>
    </lineage>
</organism>
<feature type="region of interest" description="Disordered" evidence="1">
    <location>
        <begin position="287"/>
        <end position="307"/>
    </location>
</feature>
<name>A0ABR4LGZ2_9EURO</name>
<evidence type="ECO:0000313" key="5">
    <source>
        <dbReference type="Proteomes" id="UP001610432"/>
    </source>
</evidence>
<gene>
    <name evidence="4" type="ORF">BJX67DRAFT_374308</name>
</gene>
<keyword evidence="2" id="KW-0732">Signal</keyword>
<dbReference type="RefSeq" id="XP_070882807.1">
    <property type="nucleotide sequence ID" value="XM_071031530.1"/>
</dbReference>
<protein>
    <submittedName>
        <fullName evidence="4">Exo-alpha-sialidase</fullName>
    </submittedName>
</protein>
<keyword evidence="5" id="KW-1185">Reference proteome</keyword>
<dbReference type="PANTHER" id="PTHR10628:SF30">
    <property type="entry name" value="EXO-ALPHA-SIALIDASE"/>
    <property type="match status" value="1"/>
</dbReference>
<comment type="caution">
    <text evidence="4">The sequence shown here is derived from an EMBL/GenBank/DDBJ whole genome shotgun (WGS) entry which is preliminary data.</text>
</comment>
<dbReference type="Pfam" id="PF13088">
    <property type="entry name" value="BNR_2"/>
    <property type="match status" value="1"/>
</dbReference>
<dbReference type="InterPro" id="IPR011040">
    <property type="entry name" value="Sialidase"/>
</dbReference>
<reference evidence="4 5" key="1">
    <citation type="submission" date="2024-07" db="EMBL/GenBank/DDBJ databases">
        <title>Section-level genome sequencing and comparative genomics of Aspergillus sections Usti and Cavernicolus.</title>
        <authorList>
            <consortium name="Lawrence Berkeley National Laboratory"/>
            <person name="Nybo J.L."/>
            <person name="Vesth T.C."/>
            <person name="Theobald S."/>
            <person name="Frisvad J.C."/>
            <person name="Larsen T.O."/>
            <person name="Kjaerboelling I."/>
            <person name="Rothschild-Mancinelli K."/>
            <person name="Lyhne E.K."/>
            <person name="Kogle M.E."/>
            <person name="Barry K."/>
            <person name="Clum A."/>
            <person name="Na H."/>
            <person name="Ledsgaard L."/>
            <person name="Lin J."/>
            <person name="Lipzen A."/>
            <person name="Kuo A."/>
            <person name="Riley R."/>
            <person name="Mondo S."/>
            <person name="Labutti K."/>
            <person name="Haridas S."/>
            <person name="Pangalinan J."/>
            <person name="Salamov A.A."/>
            <person name="Simmons B.A."/>
            <person name="Magnuson J.K."/>
            <person name="Chen J."/>
            <person name="Drula E."/>
            <person name="Henrissat B."/>
            <person name="Wiebenga A."/>
            <person name="Lubbers R.J."/>
            <person name="Gomes A.C."/>
            <person name="Macurrencykelacurrency M.R."/>
            <person name="Stajich J."/>
            <person name="Grigoriev I.V."/>
            <person name="Mortensen U.H."/>
            <person name="De Vries R.P."/>
            <person name="Baker S.E."/>
            <person name="Andersen M.R."/>
        </authorList>
    </citation>
    <scope>NUCLEOTIDE SEQUENCE [LARGE SCALE GENOMIC DNA]</scope>
    <source>
        <strain evidence="4 5">CBS 449.75</strain>
    </source>
</reference>
<evidence type="ECO:0000313" key="4">
    <source>
        <dbReference type="EMBL" id="KAL2863828.1"/>
    </source>
</evidence>
<dbReference type="EMBL" id="JBFXLQ010000047">
    <property type="protein sequence ID" value="KAL2863828.1"/>
    <property type="molecule type" value="Genomic_DNA"/>
</dbReference>
<dbReference type="Proteomes" id="UP001610432">
    <property type="component" value="Unassembled WGS sequence"/>
</dbReference>
<evidence type="ECO:0000256" key="1">
    <source>
        <dbReference type="SAM" id="MobiDB-lite"/>
    </source>
</evidence>
<feature type="domain" description="Sialidase" evidence="3">
    <location>
        <begin position="163"/>
        <end position="393"/>
    </location>
</feature>
<feature type="chain" id="PRO_5045517906" evidence="2">
    <location>
        <begin position="17"/>
        <end position="465"/>
    </location>
</feature>
<dbReference type="SUPFAM" id="SSF50939">
    <property type="entry name" value="Sialidases"/>
    <property type="match status" value="1"/>
</dbReference>
<dbReference type="Gene3D" id="2.120.10.10">
    <property type="match status" value="1"/>
</dbReference>
<accession>A0ABR4LGZ2</accession>
<sequence>MYLPALLALLATSACAFPITGTDTNCRTGPGTSFSSLKTYPKDTDVKLECQTPGEAVFGNSIWDKTTDGCYVADYYSHVDDPAEDAAQSHQEFAIFRPTNMASPDKLANGVSFHSFRIPAVITTKTGRIIAFCEGRRHSSLDYGDINLVYKRTKTTTDNGRESSDWESLKEVWGAGAGTWGNPTPVVDDDNTIYLWLSWNEAGWSQNGEPDFNGEPTKKIDTSWEGRRHLYLTISKDDGETWSTPVDYTKTLTPEEQAWDAVGPGNGIRLTTGELVVPAQARNLIGRGTPGNRTWEMQPVPGGGSEGTIVELPNGKLQRNDRKSGGYRIIADGDLNGWGSFRQHTGLPDPGCQASILNYNRGEKGLERTIFMNSASKDSRQEMRVRITYDEDAGKYDYGRAVNDATVSGTGYHGGYSSMCKTNDWHVGALVETDFLNDRGTPGAPHRAIVWRRFNLSWILNGPNN</sequence>